<dbReference type="RefSeq" id="WP_188707214.1">
    <property type="nucleotide sequence ID" value="NZ_BMIG01000003.1"/>
</dbReference>
<dbReference type="EMBL" id="BMIG01000003">
    <property type="protein sequence ID" value="GGA91030.1"/>
    <property type="molecule type" value="Genomic_DNA"/>
</dbReference>
<evidence type="ECO:0000259" key="1">
    <source>
        <dbReference type="Pfam" id="PF14090"/>
    </source>
</evidence>
<reference evidence="2" key="2">
    <citation type="submission" date="2020-09" db="EMBL/GenBank/DDBJ databases">
        <authorList>
            <person name="Sun Q."/>
            <person name="Zhou Y."/>
        </authorList>
    </citation>
    <scope>NUCLEOTIDE SEQUENCE</scope>
    <source>
        <strain evidence="2">CGMCC 1.15322</strain>
    </source>
</reference>
<evidence type="ECO:0000313" key="3">
    <source>
        <dbReference type="Proteomes" id="UP000620596"/>
    </source>
</evidence>
<gene>
    <name evidence="2" type="ORF">GCM10011496_09880</name>
</gene>
<organism evidence="2 3">
    <name type="scientific">Polaromonas eurypsychrophila</name>
    <dbReference type="NCBI Taxonomy" id="1614635"/>
    <lineage>
        <taxon>Bacteria</taxon>
        <taxon>Pseudomonadati</taxon>
        <taxon>Pseudomonadota</taxon>
        <taxon>Betaproteobacteria</taxon>
        <taxon>Burkholderiales</taxon>
        <taxon>Comamonadaceae</taxon>
        <taxon>Polaromonas</taxon>
    </lineage>
</organism>
<proteinExistence type="predicted"/>
<sequence length="97" mass="11014">MEKNKATSPEKKAALEAIRAEFKGTATDTQCARLLEALARFPVTTFEAMRFLDVYHCPARILQLRKAGHRIVTHWQTVVTEGGEKHRVGLYTREGMQ</sequence>
<dbReference type="Proteomes" id="UP000620596">
    <property type="component" value="Unassembled WGS sequence"/>
</dbReference>
<name>A0A916WE31_9BURK</name>
<keyword evidence="3" id="KW-1185">Reference proteome</keyword>
<dbReference type="Pfam" id="PF14090">
    <property type="entry name" value="HTH_39"/>
    <property type="match status" value="1"/>
</dbReference>
<dbReference type="InterPro" id="IPR055245">
    <property type="entry name" value="HTH_proteobacteria"/>
</dbReference>
<dbReference type="AlphaFoldDB" id="A0A916WE31"/>
<feature type="domain" description="Winged helix-turn-helix" evidence="1">
    <location>
        <begin position="29"/>
        <end position="91"/>
    </location>
</feature>
<accession>A0A916WE31</accession>
<comment type="caution">
    <text evidence="2">The sequence shown here is derived from an EMBL/GenBank/DDBJ whole genome shotgun (WGS) entry which is preliminary data.</text>
</comment>
<protein>
    <recommendedName>
        <fullName evidence="1">Winged helix-turn-helix domain-containing protein</fullName>
    </recommendedName>
</protein>
<evidence type="ECO:0000313" key="2">
    <source>
        <dbReference type="EMBL" id="GGA91030.1"/>
    </source>
</evidence>
<reference evidence="2" key="1">
    <citation type="journal article" date="2014" name="Int. J. Syst. Evol. Microbiol.">
        <title>Complete genome sequence of Corynebacterium casei LMG S-19264T (=DSM 44701T), isolated from a smear-ripened cheese.</title>
        <authorList>
            <consortium name="US DOE Joint Genome Institute (JGI-PGF)"/>
            <person name="Walter F."/>
            <person name="Albersmeier A."/>
            <person name="Kalinowski J."/>
            <person name="Ruckert C."/>
        </authorList>
    </citation>
    <scope>NUCLEOTIDE SEQUENCE</scope>
    <source>
        <strain evidence="2">CGMCC 1.15322</strain>
    </source>
</reference>